<feature type="region of interest" description="Disordered" evidence="1">
    <location>
        <begin position="198"/>
        <end position="223"/>
    </location>
</feature>
<reference evidence="3" key="1">
    <citation type="submission" date="2022-02" db="EMBL/GenBank/DDBJ databases">
        <authorList>
            <person name="Giguere J D."/>
        </authorList>
    </citation>
    <scope>NUCLEOTIDE SEQUENCE</scope>
    <source>
        <strain evidence="3">CCAP 1055/1</strain>
    </source>
</reference>
<gene>
    <name evidence="3" type="ORF">PTTT1_LOCUS34672</name>
</gene>
<dbReference type="GO" id="GO:0000811">
    <property type="term" value="C:GINS complex"/>
    <property type="evidence" value="ECO:0007669"/>
    <property type="project" value="TreeGrafter"/>
</dbReference>
<feature type="domain" description="DNA replication complex GINS protein PSF2 N-terminal" evidence="2">
    <location>
        <begin position="13"/>
        <end position="74"/>
    </location>
</feature>
<dbReference type="Pfam" id="PF25005">
    <property type="entry name" value="PSF2_N"/>
    <property type="match status" value="1"/>
</dbReference>
<dbReference type="InterPro" id="IPR036224">
    <property type="entry name" value="GINS_bundle-like_dom_sf"/>
</dbReference>
<proteinExistence type="predicted"/>
<accession>A0A8J9X607</accession>
<name>A0A8J9X607_PHATR</name>
<organism evidence="3">
    <name type="scientific">Phaeodactylum tricornutum</name>
    <name type="common">Diatom</name>
    <dbReference type="NCBI Taxonomy" id="2850"/>
    <lineage>
        <taxon>Eukaryota</taxon>
        <taxon>Sar</taxon>
        <taxon>Stramenopiles</taxon>
        <taxon>Ochrophyta</taxon>
        <taxon>Bacillariophyta</taxon>
        <taxon>Bacillariophyceae</taxon>
        <taxon>Bacillariophycidae</taxon>
        <taxon>Naviculales</taxon>
        <taxon>Phaeodactylaceae</taxon>
        <taxon>Phaeodactylum</taxon>
    </lineage>
</organism>
<dbReference type="Gene3D" id="1.20.58.1020">
    <property type="match status" value="1"/>
</dbReference>
<dbReference type="SUPFAM" id="SSF158573">
    <property type="entry name" value="GINS helical bundle-like"/>
    <property type="match status" value="1"/>
</dbReference>
<dbReference type="PANTHER" id="PTHR12772">
    <property type="entry name" value="DNA REPLICATION COMPLEX GINS PROTEIN PSF2"/>
    <property type="match status" value="1"/>
</dbReference>
<evidence type="ECO:0000259" key="2">
    <source>
        <dbReference type="Pfam" id="PF25005"/>
    </source>
</evidence>
<dbReference type="GO" id="GO:0006260">
    <property type="term" value="P:DNA replication"/>
    <property type="evidence" value="ECO:0007669"/>
    <property type="project" value="InterPro"/>
</dbReference>
<dbReference type="PANTHER" id="PTHR12772:SF0">
    <property type="entry name" value="DNA REPLICATION COMPLEX GINS PROTEIN PSF2"/>
    <property type="match status" value="1"/>
</dbReference>
<dbReference type="OMA" id="LARIIRY"/>
<dbReference type="InterPro" id="IPR007257">
    <property type="entry name" value="GINS_Psf2"/>
</dbReference>
<dbReference type="CDD" id="cd11712">
    <property type="entry name" value="GINS_A_psf2"/>
    <property type="match status" value="1"/>
</dbReference>
<dbReference type="SUPFAM" id="SSF160059">
    <property type="entry name" value="PriA/YqbF domain"/>
    <property type="match status" value="1"/>
</dbReference>
<sequence>MSVRDDLASFQSAFDADDAWIDIVPSFDSTSSATATLPRWQSSLPTLGPFRAGIPTRVPYWWASALRARSLCRVTPPSWWNATRLARIIRYEQTHGPLWPDATQLPRNYYELSRRLPTLLGNNSGEEDDPSIRLLVEDLYQIRVDKLRHQFQDLLANRAGDDVDDVVLTVTGIGTQELTLLRAFVTQALNDRTTLGRAVSHAGAERPAENPEAADEDDTAPAAVRARFPVRRFRR</sequence>
<dbReference type="GO" id="GO:0000727">
    <property type="term" value="P:double-strand break repair via break-induced replication"/>
    <property type="evidence" value="ECO:0007669"/>
    <property type="project" value="TreeGrafter"/>
</dbReference>
<dbReference type="CDD" id="cd21694">
    <property type="entry name" value="GINS_B_Psf2"/>
    <property type="match status" value="1"/>
</dbReference>
<dbReference type="InterPro" id="IPR056784">
    <property type="entry name" value="PSF2_N"/>
</dbReference>
<dbReference type="AlphaFoldDB" id="A0A8J9X607"/>
<protein>
    <recommendedName>
        <fullName evidence="2">DNA replication complex GINS protein PSF2 N-terminal domain-containing protein</fullName>
    </recommendedName>
</protein>
<evidence type="ECO:0000256" key="1">
    <source>
        <dbReference type="SAM" id="MobiDB-lite"/>
    </source>
</evidence>
<dbReference type="Gene3D" id="3.40.5.50">
    <property type="match status" value="1"/>
</dbReference>
<dbReference type="EMBL" id="OU594966">
    <property type="protein sequence ID" value="CAG9287162.1"/>
    <property type="molecule type" value="Genomic_DNA"/>
</dbReference>
<evidence type="ECO:0000313" key="3">
    <source>
        <dbReference type="EMBL" id="CAG9287162.1"/>
    </source>
</evidence>
<dbReference type="Proteomes" id="UP000836788">
    <property type="component" value="Chromosome 25"/>
</dbReference>